<proteinExistence type="predicted"/>
<sequence>MKVQYISLIFFLLAILSKYITKSWTNPSTIFLIIWSVITFLSSFNLYGLPEVSIYYYTLILIGGIIFFTGFIIVFALQSSRKKSNDTINYIIHYKALELCAVFCLIFLCYTLVTNGITVSSAFDLAGTQELLKNTSGNTGVLNFISLIIVTPMYTVINLFACMSIWQKNKSKFLIYEDIILVLGRIISSGGRQAMIESSIFLIISYIYSKKKNILTLKRKLEITLLIVILICIFMMLSSLRTDNIVKTLILDITMEPNMLQLWGNYVQNTGIYGFGMSSLMGFIYVPFYLLKNMGLMPSIPYSLQTIYELNQQPIIEWVNLGPQVYANAYVSSFWNLFLDGRIYGIIIGMFLFGLIATWIYSKLLFNKTLLNLCYYSLIVYCIMYTFGDLEFSKINICLVFIYLIFFIKKGDTNVKKDY</sequence>
<feature type="transmembrane region" description="Helical" evidence="1">
    <location>
        <begin position="54"/>
        <end position="77"/>
    </location>
</feature>
<keyword evidence="1" id="KW-0812">Transmembrane</keyword>
<evidence type="ECO:0000313" key="2">
    <source>
        <dbReference type="EMBL" id="MDV8947273.1"/>
    </source>
</evidence>
<keyword evidence="1" id="KW-0472">Membrane</keyword>
<evidence type="ECO:0000313" key="3">
    <source>
        <dbReference type="Proteomes" id="UP001286376"/>
    </source>
</evidence>
<reference evidence="2 3" key="1">
    <citation type="journal article" date="2022" name="Front. Cell. Infect. Microbiol.">
        <title>The probiotic and immunomodulation effects of Limosilactobacillus reuteri RGW1 isolated from calf feces.</title>
        <authorList>
            <person name="Huang K."/>
            <person name="Shi W."/>
            <person name="Yang B."/>
            <person name="Wang J."/>
        </authorList>
    </citation>
    <scope>NUCLEOTIDE SEQUENCE [LARGE SCALE GENOMIC DNA]</scope>
    <source>
        <strain evidence="2 3">RGW1</strain>
    </source>
</reference>
<feature type="transmembrane region" description="Helical" evidence="1">
    <location>
        <begin position="221"/>
        <end position="240"/>
    </location>
</feature>
<keyword evidence="1" id="KW-1133">Transmembrane helix</keyword>
<feature type="transmembrane region" description="Helical" evidence="1">
    <location>
        <begin position="97"/>
        <end position="120"/>
    </location>
</feature>
<gene>
    <name evidence="2" type="ORF">NX099_07690</name>
</gene>
<dbReference type="AlphaFoldDB" id="A0AAW9A256"/>
<dbReference type="RefSeq" id="WP_317848990.1">
    <property type="nucleotide sequence ID" value="NZ_JAOTNP010000046.1"/>
</dbReference>
<organism evidence="2 3">
    <name type="scientific">Limosilactobacillus reuteri</name>
    <name type="common">Lactobacillus reuteri</name>
    <dbReference type="NCBI Taxonomy" id="1598"/>
    <lineage>
        <taxon>Bacteria</taxon>
        <taxon>Bacillati</taxon>
        <taxon>Bacillota</taxon>
        <taxon>Bacilli</taxon>
        <taxon>Lactobacillales</taxon>
        <taxon>Lactobacillaceae</taxon>
        <taxon>Limosilactobacillus</taxon>
    </lineage>
</organism>
<protein>
    <submittedName>
        <fullName evidence="2">Oligosaccharide repeat unit polymerase</fullName>
    </submittedName>
</protein>
<dbReference type="EMBL" id="JAOTNP010000046">
    <property type="protein sequence ID" value="MDV8947273.1"/>
    <property type="molecule type" value="Genomic_DNA"/>
</dbReference>
<dbReference type="NCBIfam" id="TIGR04370">
    <property type="entry name" value="glyco_rpt_poly"/>
    <property type="match status" value="1"/>
</dbReference>
<feature type="transmembrane region" description="Helical" evidence="1">
    <location>
        <begin position="343"/>
        <end position="362"/>
    </location>
</feature>
<feature type="transmembrane region" description="Helical" evidence="1">
    <location>
        <begin position="272"/>
        <end position="291"/>
    </location>
</feature>
<accession>A0AAW9A256</accession>
<feature type="transmembrane region" description="Helical" evidence="1">
    <location>
        <begin position="369"/>
        <end position="386"/>
    </location>
</feature>
<feature type="transmembrane region" description="Helical" evidence="1">
    <location>
        <begin position="28"/>
        <end position="48"/>
    </location>
</feature>
<feature type="transmembrane region" description="Helical" evidence="1">
    <location>
        <begin position="6"/>
        <end position="21"/>
    </location>
</feature>
<feature type="transmembrane region" description="Helical" evidence="1">
    <location>
        <begin position="392"/>
        <end position="408"/>
    </location>
</feature>
<feature type="transmembrane region" description="Helical" evidence="1">
    <location>
        <begin position="194"/>
        <end position="209"/>
    </location>
</feature>
<feature type="transmembrane region" description="Helical" evidence="1">
    <location>
        <begin position="140"/>
        <end position="161"/>
    </location>
</feature>
<dbReference type="Proteomes" id="UP001286376">
    <property type="component" value="Unassembled WGS sequence"/>
</dbReference>
<name>A0AAW9A256_LIMRT</name>
<evidence type="ECO:0000256" key="1">
    <source>
        <dbReference type="SAM" id="Phobius"/>
    </source>
</evidence>
<comment type="caution">
    <text evidence="2">The sequence shown here is derived from an EMBL/GenBank/DDBJ whole genome shotgun (WGS) entry which is preliminary data.</text>
</comment>